<accession>A0A502BN74</accession>
<name>A0A502BN74_9HYPH</name>
<proteinExistence type="predicted"/>
<dbReference type="OrthoDB" id="8444764at2"/>
<dbReference type="AlphaFoldDB" id="A0A502BN74"/>
<evidence type="ECO:0000313" key="2">
    <source>
        <dbReference type="Proteomes" id="UP000315388"/>
    </source>
</evidence>
<organism evidence="1 2">
    <name type="scientific">Brucella gallinifaecis</name>
    <dbReference type="NCBI Taxonomy" id="215590"/>
    <lineage>
        <taxon>Bacteria</taxon>
        <taxon>Pseudomonadati</taxon>
        <taxon>Pseudomonadota</taxon>
        <taxon>Alphaproteobacteria</taxon>
        <taxon>Hyphomicrobiales</taxon>
        <taxon>Brucellaceae</taxon>
        <taxon>Brucella/Ochrobactrum group</taxon>
        <taxon>Brucella</taxon>
    </lineage>
</organism>
<comment type="caution">
    <text evidence="1">The sequence shown here is derived from an EMBL/GenBank/DDBJ whole genome shotgun (WGS) entry which is preliminary data.</text>
</comment>
<dbReference type="Pfam" id="PF06059">
    <property type="entry name" value="DUF930"/>
    <property type="match status" value="1"/>
</dbReference>
<reference evidence="1 2" key="1">
    <citation type="journal article" date="2003" name="Int. J. Syst. Evol. Microbiol.">
        <title>Towards a standardized format for the description of a novel species (of an established genus): Ochrobactrum gallinifaecis sp. nov.</title>
        <authorList>
            <person name="Kampfer P."/>
            <person name="Buczolits S."/>
            <person name="Albrecht A."/>
            <person name="Busse H.J."/>
            <person name="Stackebrandt E."/>
        </authorList>
    </citation>
    <scope>NUCLEOTIDE SEQUENCE [LARGE SCALE GENOMIC DNA]</scope>
    <source>
        <strain evidence="1 2">ISO 196</strain>
    </source>
</reference>
<evidence type="ECO:0000313" key="1">
    <source>
        <dbReference type="EMBL" id="TPF75595.1"/>
    </source>
</evidence>
<keyword evidence="2" id="KW-1185">Reference proteome</keyword>
<sequence length="120" mass="13956">MLLALNAPAIAMTALEKAQLKKLDPATRLEQRCDVEAMERISREMRKFSVDKVLAYAFSDPRINKNSIQADGAAFRSHHRWYRLAFVCKSDDNHMKITSFDYEIGEEVPLDQWDRHYLVP</sequence>
<gene>
    <name evidence="1" type="ORF">FHY56_09210</name>
</gene>
<dbReference type="RefSeq" id="WP_140905031.1">
    <property type="nucleotide sequence ID" value="NZ_JBHTMD010000013.1"/>
</dbReference>
<dbReference type="InterPro" id="IPR009273">
    <property type="entry name" value="DUF930"/>
</dbReference>
<dbReference type="Proteomes" id="UP000315388">
    <property type="component" value="Unassembled WGS sequence"/>
</dbReference>
<protein>
    <submittedName>
        <fullName evidence="1">DUF930 domain-containing protein</fullName>
    </submittedName>
</protein>
<dbReference type="EMBL" id="VEWJ01000005">
    <property type="protein sequence ID" value="TPF75595.1"/>
    <property type="molecule type" value="Genomic_DNA"/>
</dbReference>